<reference evidence="2" key="1">
    <citation type="submission" date="2019-03" db="EMBL/GenBank/DDBJ databases">
        <title>Lake Tanganyika Metagenome-Assembled Genomes (MAGs).</title>
        <authorList>
            <person name="Tran P."/>
        </authorList>
    </citation>
    <scope>NUCLEOTIDE SEQUENCE</scope>
    <source>
        <strain evidence="2">M_DeepCast_400m_m2_100</strain>
    </source>
</reference>
<feature type="domain" description="FlgD/Vpr Ig-like" evidence="1">
    <location>
        <begin position="571"/>
        <end position="622"/>
    </location>
</feature>
<evidence type="ECO:0000313" key="3">
    <source>
        <dbReference type="Proteomes" id="UP000748308"/>
    </source>
</evidence>
<protein>
    <recommendedName>
        <fullName evidence="1">FlgD/Vpr Ig-like domain-containing protein</fullName>
    </recommendedName>
</protein>
<dbReference type="Pfam" id="PF13860">
    <property type="entry name" value="FlgD_ig"/>
    <property type="match status" value="1"/>
</dbReference>
<dbReference type="SUPFAM" id="SSF52317">
    <property type="entry name" value="Class I glutamine amidotransferase-like"/>
    <property type="match status" value="1"/>
</dbReference>
<gene>
    <name evidence="2" type="ORF">FJY75_00705</name>
</gene>
<dbReference type="InterPro" id="IPR029062">
    <property type="entry name" value="Class_I_gatase-like"/>
</dbReference>
<accession>A0A937XAH6</accession>
<dbReference type="EMBL" id="VGIY01000007">
    <property type="protein sequence ID" value="MBM3316348.1"/>
    <property type="molecule type" value="Genomic_DNA"/>
</dbReference>
<proteinExistence type="predicted"/>
<dbReference type="Proteomes" id="UP000748308">
    <property type="component" value="Unassembled WGS sequence"/>
</dbReference>
<dbReference type="InterPro" id="IPR025965">
    <property type="entry name" value="FlgD/Vpr_Ig-like"/>
</dbReference>
<evidence type="ECO:0000313" key="2">
    <source>
        <dbReference type="EMBL" id="MBM3316348.1"/>
    </source>
</evidence>
<evidence type="ECO:0000259" key="1">
    <source>
        <dbReference type="Pfam" id="PF13860"/>
    </source>
</evidence>
<organism evidence="2 3">
    <name type="scientific">Eiseniibacteriota bacterium</name>
    <dbReference type="NCBI Taxonomy" id="2212470"/>
    <lineage>
        <taxon>Bacteria</taxon>
        <taxon>Candidatus Eiseniibacteriota</taxon>
    </lineage>
</organism>
<name>A0A937XAH6_UNCEI</name>
<dbReference type="AlphaFoldDB" id="A0A937XAH6"/>
<sequence>MEVVLGEFGNQLVALAPHIGGQFLHSFSSQRASFYGVTGTPTIHVDGSRRQLGTTGTCSGDAANFRTLINQRLAETGGQSPVSITGVYSFDATTVSVSATFELLDPVTLVSPTAYLVIYEDGISYGGNAYHHVVRNGHSQAVTLAQVGDMATVTQVFPRGNWNINNVGAVAFLQRGTGTWNQKEVYQTAKLPMVADFRFVYECLIGSAPHGNGTVEFAAVLTNISDETDELTVSLNNTFGWPAEFMLAGESGFHTTPSVVALGPDEEIGVTLRVSTDAELRTGSGAIVVTSTASSRTQFNPATVFNGSPAVLVVGDDSYKFEEEIITNALTAKGYLYAHWDCYYDHNNAGPAYDDMKCYDVVIWHHGYEISNLLSTAEIQAIMDFMDAGKGFILSSQDILSQTSPALPAAFRSDYLGLGGFTVNVDADYAQGFAGDPITDGMSFDLTYPYSHWDRADDLVPNAYSTVIFHSEDQDRIALRTDNGTARSVFFAYCLNAMSESAPAPNNPATLLDRAIQWVLPQPSQSVPEQVPAGLASAIRSVTPSPFAWDAWGASAIRMRISERAAGGPSRLDVVDLNGRLVRNLVDGPLPQGVASASWDGRDASGQPVSAGVYYLRLQTADGTHSARTAVLR</sequence>
<dbReference type="Gene3D" id="2.60.40.4070">
    <property type="match status" value="1"/>
</dbReference>
<comment type="caution">
    <text evidence="2">The sequence shown here is derived from an EMBL/GenBank/DDBJ whole genome shotgun (WGS) entry which is preliminary data.</text>
</comment>